<keyword evidence="2" id="KW-0413">Isomerase</keyword>
<organism evidence="2 3">
    <name type="scientific">Terrimesophilobacter mesophilus</name>
    <dbReference type="NCBI Taxonomy" id="433647"/>
    <lineage>
        <taxon>Bacteria</taxon>
        <taxon>Bacillati</taxon>
        <taxon>Actinomycetota</taxon>
        <taxon>Actinomycetes</taxon>
        <taxon>Micrococcales</taxon>
        <taxon>Microbacteriaceae</taxon>
        <taxon>Terrimesophilobacter</taxon>
    </lineage>
</organism>
<name>A0A4R8V9U9_9MICO</name>
<dbReference type="GO" id="GO:0016853">
    <property type="term" value="F:isomerase activity"/>
    <property type="evidence" value="ECO:0007669"/>
    <property type="project" value="UniProtKB-KW"/>
</dbReference>
<protein>
    <submittedName>
        <fullName evidence="2">Mycothiol maleylpyruvate isomerase</fullName>
    </submittedName>
</protein>
<dbReference type="OrthoDB" id="3292744at2"/>
<evidence type="ECO:0000313" key="2">
    <source>
        <dbReference type="EMBL" id="TFB79954.1"/>
    </source>
</evidence>
<dbReference type="RefSeq" id="WP_104095819.1">
    <property type="nucleotide sequence ID" value="NZ_JACHBP010000001.1"/>
</dbReference>
<evidence type="ECO:0000313" key="3">
    <source>
        <dbReference type="Proteomes" id="UP000298488"/>
    </source>
</evidence>
<feature type="domain" description="Mycothiol-dependent maleylpyruvate isomerase metal-binding" evidence="1">
    <location>
        <begin position="12"/>
        <end position="157"/>
    </location>
</feature>
<dbReference type="EMBL" id="SOFI01000003">
    <property type="protein sequence ID" value="TFB79954.1"/>
    <property type="molecule type" value="Genomic_DNA"/>
</dbReference>
<dbReference type="Proteomes" id="UP000298488">
    <property type="component" value="Unassembled WGS sequence"/>
</dbReference>
<dbReference type="SUPFAM" id="SSF109854">
    <property type="entry name" value="DinB/YfiT-like putative metalloenzymes"/>
    <property type="match status" value="1"/>
</dbReference>
<dbReference type="GO" id="GO:0046872">
    <property type="term" value="F:metal ion binding"/>
    <property type="evidence" value="ECO:0007669"/>
    <property type="project" value="InterPro"/>
</dbReference>
<accession>A0A4R8V9U9</accession>
<sequence>MKNAAVFEQAAQAFLEILDRIEDRETEQPGGWELPGLGVWTVRGLAGHTSRAILTVSEYLAAPPPASVGCPDAETYIMGLSGGGADDAAIAARGFAAGEALGDDAVARLSRTLDHTLAAIAAQPANRIVSVAGGRTIPLTEYLRTRVFELVVHTIDLSRATGIPHALPARAIEDAACLAGRVAVRAGDGDTLLLAVTGRLPLPKYFSVV</sequence>
<proteinExistence type="predicted"/>
<comment type="caution">
    <text evidence="2">The sequence shown here is derived from an EMBL/GenBank/DDBJ whole genome shotgun (WGS) entry which is preliminary data.</text>
</comment>
<keyword evidence="3" id="KW-1185">Reference proteome</keyword>
<keyword evidence="2" id="KW-0670">Pyruvate</keyword>
<reference evidence="2 3" key="1">
    <citation type="submission" date="2019-03" db="EMBL/GenBank/DDBJ databases">
        <title>Genomics of glacier-inhabiting Cryobacterium strains.</title>
        <authorList>
            <person name="Liu Q."/>
            <person name="Xin Y.-H."/>
        </authorList>
    </citation>
    <scope>NUCLEOTIDE SEQUENCE [LARGE SCALE GENOMIC DNA]</scope>
    <source>
        <strain evidence="2 3">CGMCC 1.10440</strain>
    </source>
</reference>
<dbReference type="AlphaFoldDB" id="A0A4R8V9U9"/>
<dbReference type="Gene3D" id="1.20.120.450">
    <property type="entry name" value="dinb family like domain"/>
    <property type="match status" value="1"/>
</dbReference>
<evidence type="ECO:0000259" key="1">
    <source>
        <dbReference type="Pfam" id="PF11716"/>
    </source>
</evidence>
<dbReference type="InterPro" id="IPR024344">
    <property type="entry name" value="MDMPI_metal-binding"/>
</dbReference>
<dbReference type="Pfam" id="PF11716">
    <property type="entry name" value="MDMPI_N"/>
    <property type="match status" value="1"/>
</dbReference>
<dbReference type="InterPro" id="IPR034660">
    <property type="entry name" value="DinB/YfiT-like"/>
</dbReference>
<gene>
    <name evidence="2" type="ORF">E3N84_07790</name>
</gene>